<keyword evidence="3 4" id="KW-0620">Polyamine biosynthesis</keyword>
<name>A0A1I1RNK1_RUMAL</name>
<evidence type="ECO:0000259" key="6">
    <source>
        <dbReference type="PROSITE" id="PS51006"/>
    </source>
</evidence>
<dbReference type="Gene3D" id="1.20.1250.20">
    <property type="entry name" value="MFS general substrate transporter like domains"/>
    <property type="match status" value="1"/>
</dbReference>
<keyword evidence="5" id="KW-0472">Membrane</keyword>
<dbReference type="EMBL" id="FOKQ01000070">
    <property type="protein sequence ID" value="SFD35945.1"/>
    <property type="molecule type" value="Genomic_DNA"/>
</dbReference>
<feature type="domain" description="PABS" evidence="6">
    <location>
        <begin position="226"/>
        <end position="480"/>
    </location>
</feature>
<evidence type="ECO:0000256" key="2">
    <source>
        <dbReference type="ARBA" id="ARBA00022679"/>
    </source>
</evidence>
<feature type="transmembrane region" description="Helical" evidence="5">
    <location>
        <begin position="220"/>
        <end position="244"/>
    </location>
</feature>
<keyword evidence="5" id="KW-0812">Transmembrane</keyword>
<feature type="transmembrane region" description="Helical" evidence="5">
    <location>
        <begin position="194"/>
        <end position="213"/>
    </location>
</feature>
<reference evidence="7 8" key="1">
    <citation type="submission" date="2016-10" db="EMBL/GenBank/DDBJ databases">
        <authorList>
            <person name="de Groot N.N."/>
        </authorList>
    </citation>
    <scope>NUCLEOTIDE SEQUENCE [LARGE SCALE GENOMIC DNA]</scope>
    <source>
        <strain evidence="7 8">AR67</strain>
    </source>
</reference>
<dbReference type="NCBIfam" id="NF037959">
    <property type="entry name" value="MFS_SpdSyn"/>
    <property type="match status" value="1"/>
</dbReference>
<dbReference type="PANTHER" id="PTHR43317:SF1">
    <property type="entry name" value="THERMOSPERMINE SYNTHASE ACAULIS5"/>
    <property type="match status" value="1"/>
</dbReference>
<protein>
    <submittedName>
        <fullName evidence="7">Spermidine synthase</fullName>
    </submittedName>
</protein>
<dbReference type="PANTHER" id="PTHR43317">
    <property type="entry name" value="THERMOSPERMINE SYNTHASE ACAULIS5"/>
    <property type="match status" value="1"/>
</dbReference>
<dbReference type="AlphaFoldDB" id="A0A1I1RNK1"/>
<evidence type="ECO:0000256" key="4">
    <source>
        <dbReference type="PROSITE-ProRule" id="PRU00354"/>
    </source>
</evidence>
<dbReference type="GO" id="GO:0006596">
    <property type="term" value="P:polyamine biosynthetic process"/>
    <property type="evidence" value="ECO:0007669"/>
    <property type="project" value="UniProtKB-UniRule"/>
</dbReference>
<feature type="transmembrane region" description="Helical" evidence="5">
    <location>
        <begin position="123"/>
        <end position="144"/>
    </location>
</feature>
<sequence length="550" mass="60712">MKNKSDNNKTKTPGILKSKLYLYLTEFFAGMSVMAVELGASRLLAPYFSSSQIVWTIIIGTIMIAMALGNYFGGKSADKDPDPDKLYKRILFSAVWISAIPFVGKLVILGISALLVVTVSTNFLIWAAFLACMVIFVYPLFLLGTVTPSLVKYTTDSLEDNGKTVGTLGAFNTVGSIIGTFAPTFITIPTVGTAVTFLIFSGILLLLGIVYFFSCKRGYIRVAICTLLFIAFCVTGTVLGFAFWEKSLTFEGESVYNYLQVKEDEKQASLSTNVLFGVQSIYMKDGGLSGLYYDTAMAAPLMSEGNDVSEKNMLVLGMGTGTYAKQCRAFFPGIKVEGVEIDDKITDLAHKYFELDNDIKVTTYDGRAFLNSLKGANRKDPDSAVKYDVIMVDAYQDITIPFQMSSVEFFTLVKESLAPGGVMVVNMNMHSDKEGSINEYLCDTIASVFGNVYTVKVDGTTNRELFASDLTGMPDRLYSKAQKLEDPALKELMEDVYMRMERYEGGELILTDDKAPVELLGMQVIDDLISEELTYYKKQFKENGIKGLIE</sequence>
<dbReference type="CDD" id="cd02440">
    <property type="entry name" value="AdoMet_MTases"/>
    <property type="match status" value="1"/>
</dbReference>
<evidence type="ECO:0000256" key="3">
    <source>
        <dbReference type="ARBA" id="ARBA00023115"/>
    </source>
</evidence>
<dbReference type="InterPro" id="IPR030374">
    <property type="entry name" value="PABS"/>
</dbReference>
<proteinExistence type="inferred from homology"/>
<comment type="similarity">
    <text evidence="1">Belongs to the spermidine/spermine synthase family.</text>
</comment>
<dbReference type="SUPFAM" id="SSF103473">
    <property type="entry name" value="MFS general substrate transporter"/>
    <property type="match status" value="1"/>
</dbReference>
<feature type="transmembrane region" description="Helical" evidence="5">
    <location>
        <begin position="94"/>
        <end position="117"/>
    </location>
</feature>
<dbReference type="RefSeq" id="WP_074963450.1">
    <property type="nucleotide sequence ID" value="NZ_FOKQ01000070.1"/>
</dbReference>
<evidence type="ECO:0000313" key="7">
    <source>
        <dbReference type="EMBL" id="SFD35945.1"/>
    </source>
</evidence>
<dbReference type="Proteomes" id="UP000182192">
    <property type="component" value="Unassembled WGS sequence"/>
</dbReference>
<dbReference type="InterPro" id="IPR036259">
    <property type="entry name" value="MFS_trans_sf"/>
</dbReference>
<dbReference type="InterPro" id="IPR029063">
    <property type="entry name" value="SAM-dependent_MTases_sf"/>
</dbReference>
<feature type="transmembrane region" description="Helical" evidence="5">
    <location>
        <begin position="165"/>
        <end position="188"/>
    </location>
</feature>
<evidence type="ECO:0000256" key="5">
    <source>
        <dbReference type="SAM" id="Phobius"/>
    </source>
</evidence>
<accession>A0A1I1RNK1</accession>
<evidence type="ECO:0000256" key="1">
    <source>
        <dbReference type="ARBA" id="ARBA00007867"/>
    </source>
</evidence>
<feature type="active site" description="Proton acceptor" evidence="4">
    <location>
        <position position="393"/>
    </location>
</feature>
<organism evidence="7 8">
    <name type="scientific">Ruminococcus albus</name>
    <dbReference type="NCBI Taxonomy" id="1264"/>
    <lineage>
        <taxon>Bacteria</taxon>
        <taxon>Bacillati</taxon>
        <taxon>Bacillota</taxon>
        <taxon>Clostridia</taxon>
        <taxon>Eubacteriales</taxon>
        <taxon>Oscillospiraceae</taxon>
        <taxon>Ruminococcus</taxon>
    </lineage>
</organism>
<feature type="transmembrane region" description="Helical" evidence="5">
    <location>
        <begin position="52"/>
        <end position="73"/>
    </location>
</feature>
<dbReference type="eggNOG" id="COG4262">
    <property type="taxonomic scope" value="Bacteria"/>
</dbReference>
<keyword evidence="2 4" id="KW-0808">Transferase</keyword>
<dbReference type="PROSITE" id="PS51006">
    <property type="entry name" value="PABS_2"/>
    <property type="match status" value="1"/>
</dbReference>
<dbReference type="Pfam" id="PF01564">
    <property type="entry name" value="Spermine_synth"/>
    <property type="match status" value="1"/>
</dbReference>
<feature type="transmembrane region" description="Helical" evidence="5">
    <location>
        <begin position="20"/>
        <end position="40"/>
    </location>
</feature>
<dbReference type="GO" id="GO:0016740">
    <property type="term" value="F:transferase activity"/>
    <property type="evidence" value="ECO:0007669"/>
    <property type="project" value="UniProtKB-UniRule"/>
</dbReference>
<keyword evidence="5" id="KW-1133">Transmembrane helix</keyword>
<dbReference type="SUPFAM" id="SSF53335">
    <property type="entry name" value="S-adenosyl-L-methionine-dependent methyltransferases"/>
    <property type="match status" value="1"/>
</dbReference>
<dbReference type="OrthoDB" id="9761985at2"/>
<gene>
    <name evidence="7" type="ORF">SAMN02910406_03740</name>
</gene>
<dbReference type="Gene3D" id="3.40.50.150">
    <property type="entry name" value="Vaccinia Virus protein VP39"/>
    <property type="match status" value="1"/>
</dbReference>
<evidence type="ECO:0000313" key="8">
    <source>
        <dbReference type="Proteomes" id="UP000182192"/>
    </source>
</evidence>